<evidence type="ECO:0008006" key="4">
    <source>
        <dbReference type="Google" id="ProtNLM"/>
    </source>
</evidence>
<evidence type="ECO:0000256" key="1">
    <source>
        <dbReference type="SAM" id="SignalP"/>
    </source>
</evidence>
<organism evidence="2 3">
    <name type="scientific">Aspergillus bombycis</name>
    <dbReference type="NCBI Taxonomy" id="109264"/>
    <lineage>
        <taxon>Eukaryota</taxon>
        <taxon>Fungi</taxon>
        <taxon>Dikarya</taxon>
        <taxon>Ascomycota</taxon>
        <taxon>Pezizomycotina</taxon>
        <taxon>Eurotiomycetes</taxon>
        <taxon>Eurotiomycetidae</taxon>
        <taxon>Eurotiales</taxon>
        <taxon>Aspergillaceae</taxon>
        <taxon>Aspergillus</taxon>
    </lineage>
</organism>
<dbReference type="Proteomes" id="UP000179179">
    <property type="component" value="Unassembled WGS sequence"/>
</dbReference>
<name>A0A1F8A630_9EURO</name>
<protein>
    <recommendedName>
        <fullName evidence="4">Extracellular membrane protein CFEM domain-containing protein</fullName>
    </recommendedName>
</protein>
<sequence length="85" mass="9004">MQVPSIVQTTLLLALGFSSMAAACKQSQDCCWNDVKGCFNQHSPAQKTLCQTAEYAAQFCTNFGVKCDGADCCSISTGKGRGCPK</sequence>
<reference evidence="2 3" key="1">
    <citation type="journal article" date="2016" name="Genome Biol. Evol.">
        <title>Draft genome sequence of an aflatoxigenic Aspergillus species, A. bombycis.</title>
        <authorList>
            <person name="Moore G.G."/>
            <person name="Mack B.M."/>
            <person name="Beltz S.B."/>
            <person name="Gilbert M.K."/>
        </authorList>
    </citation>
    <scope>NUCLEOTIDE SEQUENCE [LARGE SCALE GENOMIC DNA]</scope>
    <source>
        <strain evidence="3">NRRL 26010</strain>
    </source>
</reference>
<proteinExistence type="predicted"/>
<keyword evidence="3" id="KW-1185">Reference proteome</keyword>
<keyword evidence="1" id="KW-0732">Signal</keyword>
<evidence type="ECO:0000313" key="3">
    <source>
        <dbReference type="Proteomes" id="UP000179179"/>
    </source>
</evidence>
<dbReference type="AlphaFoldDB" id="A0A1F8A630"/>
<dbReference type="GeneID" id="34448419"/>
<gene>
    <name evidence="2" type="ORF">ABOM_005029</name>
</gene>
<dbReference type="RefSeq" id="XP_022390542.1">
    <property type="nucleotide sequence ID" value="XM_022532158.1"/>
</dbReference>
<comment type="caution">
    <text evidence="2">The sequence shown here is derived from an EMBL/GenBank/DDBJ whole genome shotgun (WGS) entry which is preliminary data.</text>
</comment>
<dbReference type="EMBL" id="LYCR01000028">
    <property type="protein sequence ID" value="OGM46825.1"/>
    <property type="molecule type" value="Genomic_DNA"/>
</dbReference>
<dbReference type="OrthoDB" id="3446835at2759"/>
<accession>A0A1F8A630</accession>
<feature type="signal peptide" evidence="1">
    <location>
        <begin position="1"/>
        <end position="23"/>
    </location>
</feature>
<feature type="chain" id="PRO_5009534504" description="Extracellular membrane protein CFEM domain-containing protein" evidence="1">
    <location>
        <begin position="24"/>
        <end position="85"/>
    </location>
</feature>
<evidence type="ECO:0000313" key="2">
    <source>
        <dbReference type="EMBL" id="OGM46825.1"/>
    </source>
</evidence>